<evidence type="ECO:0000313" key="2">
    <source>
        <dbReference type="Proteomes" id="UP000887564"/>
    </source>
</evidence>
<sequence>MPTQINSTTFDQNDAKYHVCCGSVHIKIAARVVSLVCIAAAFCNVVYATARGITVAFYSWVSFSFASAIFGCLVYGVFKEKRIYMLPYLLFQVTSADLSKVQTEYSKQVDKVVFLEQNPQAASIAMTAISLFVFIIGIALSEKMLLRLAEDFGGVNANVVENPYIVSVIYRFREFLRDRENSFSFNLEGVFQTASSVYGTSVEELDIVSGPPGYNTLK</sequence>
<feature type="transmembrane region" description="Helical" evidence="1">
    <location>
        <begin position="55"/>
        <end position="78"/>
    </location>
</feature>
<keyword evidence="2" id="KW-1185">Reference proteome</keyword>
<accession>A0A914SEX1</accession>
<feature type="transmembrane region" description="Helical" evidence="1">
    <location>
        <begin position="121"/>
        <end position="140"/>
    </location>
</feature>
<proteinExistence type="predicted"/>
<dbReference type="AlphaFoldDB" id="A0A914SEX1"/>
<keyword evidence="1" id="KW-1133">Transmembrane helix</keyword>
<feature type="transmembrane region" description="Helical" evidence="1">
    <location>
        <begin position="28"/>
        <end position="48"/>
    </location>
</feature>
<reference evidence="3" key="1">
    <citation type="submission" date="2022-11" db="UniProtKB">
        <authorList>
            <consortium name="WormBaseParasite"/>
        </authorList>
    </citation>
    <scope>IDENTIFICATION</scope>
</reference>
<protein>
    <submittedName>
        <fullName evidence="3">MARVEL domain-containing protein</fullName>
    </submittedName>
</protein>
<organism evidence="2 3">
    <name type="scientific">Parascaris equorum</name>
    <name type="common">Equine roundworm</name>
    <dbReference type="NCBI Taxonomy" id="6256"/>
    <lineage>
        <taxon>Eukaryota</taxon>
        <taxon>Metazoa</taxon>
        <taxon>Ecdysozoa</taxon>
        <taxon>Nematoda</taxon>
        <taxon>Chromadorea</taxon>
        <taxon>Rhabditida</taxon>
        <taxon>Spirurina</taxon>
        <taxon>Ascaridomorpha</taxon>
        <taxon>Ascaridoidea</taxon>
        <taxon>Ascarididae</taxon>
        <taxon>Parascaris</taxon>
    </lineage>
</organism>
<keyword evidence="1" id="KW-0472">Membrane</keyword>
<evidence type="ECO:0000256" key="1">
    <source>
        <dbReference type="SAM" id="Phobius"/>
    </source>
</evidence>
<dbReference type="WBParaSite" id="PEQ_0001258101-mRNA-1">
    <property type="protein sequence ID" value="PEQ_0001258101-mRNA-1"/>
    <property type="gene ID" value="PEQ_0001258101"/>
</dbReference>
<dbReference type="Proteomes" id="UP000887564">
    <property type="component" value="Unplaced"/>
</dbReference>
<name>A0A914SEX1_PAREQ</name>
<keyword evidence="1" id="KW-0812">Transmembrane</keyword>
<evidence type="ECO:0000313" key="3">
    <source>
        <dbReference type="WBParaSite" id="PEQ_0001258101-mRNA-1"/>
    </source>
</evidence>